<gene>
    <name evidence="7" type="primary">FLR1</name>
    <name evidence="7" type="ORF">AWJ20_2545</name>
</gene>
<dbReference type="SUPFAM" id="SSF103473">
    <property type="entry name" value="MFS general substrate transporter"/>
    <property type="match status" value="1"/>
</dbReference>
<evidence type="ECO:0000313" key="7">
    <source>
        <dbReference type="EMBL" id="ANB14928.1"/>
    </source>
</evidence>
<reference evidence="7 8" key="1">
    <citation type="submission" date="2016-02" db="EMBL/GenBank/DDBJ databases">
        <title>Complete genome sequence and transcriptome regulation of the pentose utilising yeast Sugiyamaella lignohabitans.</title>
        <authorList>
            <person name="Bellasio M."/>
            <person name="Peymann A."/>
            <person name="Valli M."/>
            <person name="Sipitzky M."/>
            <person name="Graf A."/>
            <person name="Sauer M."/>
            <person name="Marx H."/>
            <person name="Mattanovich D."/>
        </authorList>
    </citation>
    <scope>NUCLEOTIDE SEQUENCE [LARGE SCALE GENOMIC DNA]</scope>
    <source>
        <strain evidence="7 8">CBS 10342</strain>
    </source>
</reference>
<dbReference type="GO" id="GO:0022857">
    <property type="term" value="F:transmembrane transporter activity"/>
    <property type="evidence" value="ECO:0007669"/>
    <property type="project" value="InterPro"/>
</dbReference>
<feature type="transmembrane region" description="Helical" evidence="5">
    <location>
        <begin position="188"/>
        <end position="208"/>
    </location>
</feature>
<evidence type="ECO:0000256" key="2">
    <source>
        <dbReference type="ARBA" id="ARBA00022692"/>
    </source>
</evidence>
<feature type="transmembrane region" description="Helical" evidence="5">
    <location>
        <begin position="372"/>
        <end position="393"/>
    </location>
</feature>
<dbReference type="GeneID" id="30034468"/>
<dbReference type="Gene3D" id="1.20.1250.20">
    <property type="entry name" value="MFS general substrate transporter like domains"/>
    <property type="match status" value="1"/>
</dbReference>
<dbReference type="PANTHER" id="PTHR23502:SF187">
    <property type="entry name" value="TRANSPORTER, PUTATIVE (AFU_ORTHOLOGUE AFUA_2G17840)-RELATED"/>
    <property type="match status" value="1"/>
</dbReference>
<feature type="transmembrane region" description="Helical" evidence="5">
    <location>
        <begin position="435"/>
        <end position="455"/>
    </location>
</feature>
<evidence type="ECO:0000256" key="1">
    <source>
        <dbReference type="ARBA" id="ARBA00004141"/>
    </source>
</evidence>
<keyword evidence="4 5" id="KW-0472">Membrane</keyword>
<feature type="transmembrane region" description="Helical" evidence="5">
    <location>
        <begin position="155"/>
        <end position="176"/>
    </location>
</feature>
<sequence>MSKEMTAATVYVVEDVSKEKEETSISYPESTQLKVDKHGNVLDPQPSDNPHDPLNWSNIKKSTILLIVSFAAFLPDYGSATGAVMLIPQAAIWNTTPDTVNHSQAGNVIMLGFGGLVACILSSYFGRAPVLFWFIVNAVWTAVWCATATSFNQFMAARILNGFFSTVSQGCGMMFIEDMFYFTQKPRRVNILSGFIIFSPYLGPSLSAFMLTTQSWRTGFGLYSALTGLALILIVLFVDETYYDRTLADSEQPKRVSRFLRLIGTEQFKSRHLRNSFKDSIMRPIKVLMRPTMFLSSVYYAMTFAWVVGINTTLSIFFTSTYNFGLKQIGFFYFTPIVATLLAETTGHWLHDYIGNRYIKRHNGEFRPETRLQAIFLSFPFTVAGLVLLGFALEKHYHYMVASLGWGMYVFSVLILTTALNAYNLDCYPEASGEINAWINFSRATAGFAASYFMIPWLTKVGAIAAFSIMAGICAVALCIIIFMFIFGPRLRKWSGPLNFHTF</sequence>
<feature type="transmembrane region" description="Helical" evidence="5">
    <location>
        <begin position="107"/>
        <end position="125"/>
    </location>
</feature>
<keyword evidence="3 5" id="KW-1133">Transmembrane helix</keyword>
<organism evidence="7 8">
    <name type="scientific">Sugiyamaella lignohabitans</name>
    <dbReference type="NCBI Taxonomy" id="796027"/>
    <lineage>
        <taxon>Eukaryota</taxon>
        <taxon>Fungi</taxon>
        <taxon>Dikarya</taxon>
        <taxon>Ascomycota</taxon>
        <taxon>Saccharomycotina</taxon>
        <taxon>Dipodascomycetes</taxon>
        <taxon>Dipodascales</taxon>
        <taxon>Trichomonascaceae</taxon>
        <taxon>Sugiyamaella</taxon>
    </lineage>
</organism>
<dbReference type="EMBL" id="CP014503">
    <property type="protein sequence ID" value="ANB14928.1"/>
    <property type="molecule type" value="Genomic_DNA"/>
</dbReference>
<feature type="transmembrane region" description="Helical" evidence="5">
    <location>
        <begin position="399"/>
        <end position="423"/>
    </location>
</feature>
<proteinExistence type="predicted"/>
<dbReference type="KEGG" id="slb:AWJ20_2545"/>
<evidence type="ECO:0000256" key="5">
    <source>
        <dbReference type="SAM" id="Phobius"/>
    </source>
</evidence>
<dbReference type="OrthoDB" id="2533084at2759"/>
<feature type="transmembrane region" description="Helical" evidence="5">
    <location>
        <begin position="298"/>
        <end position="318"/>
    </location>
</feature>
<evidence type="ECO:0000256" key="4">
    <source>
        <dbReference type="ARBA" id="ARBA00023136"/>
    </source>
</evidence>
<dbReference type="PROSITE" id="PS50850">
    <property type="entry name" value="MFS"/>
    <property type="match status" value="1"/>
</dbReference>
<feature type="transmembrane region" description="Helical" evidence="5">
    <location>
        <begin position="64"/>
        <end position="87"/>
    </location>
</feature>
<dbReference type="InterPro" id="IPR011701">
    <property type="entry name" value="MFS"/>
</dbReference>
<feature type="transmembrane region" description="Helical" evidence="5">
    <location>
        <begin position="220"/>
        <end position="238"/>
    </location>
</feature>
<evidence type="ECO:0000256" key="3">
    <source>
        <dbReference type="ARBA" id="ARBA00022989"/>
    </source>
</evidence>
<dbReference type="GO" id="GO:0005886">
    <property type="term" value="C:plasma membrane"/>
    <property type="evidence" value="ECO:0007669"/>
    <property type="project" value="TreeGrafter"/>
</dbReference>
<evidence type="ECO:0000259" key="6">
    <source>
        <dbReference type="PROSITE" id="PS50850"/>
    </source>
</evidence>
<feature type="transmembrane region" description="Helical" evidence="5">
    <location>
        <begin position="130"/>
        <end position="149"/>
    </location>
</feature>
<dbReference type="RefSeq" id="XP_018737405.1">
    <property type="nucleotide sequence ID" value="XM_018879493.1"/>
</dbReference>
<dbReference type="AlphaFoldDB" id="A0A167F7X7"/>
<accession>A0A167F7X7</accession>
<dbReference type="PANTHER" id="PTHR23502">
    <property type="entry name" value="MAJOR FACILITATOR SUPERFAMILY"/>
    <property type="match status" value="1"/>
</dbReference>
<dbReference type="Pfam" id="PF07690">
    <property type="entry name" value="MFS_1"/>
    <property type="match status" value="1"/>
</dbReference>
<name>A0A167F7X7_9ASCO</name>
<comment type="subcellular location">
    <subcellularLocation>
        <location evidence="1">Membrane</location>
        <topology evidence="1">Multi-pass membrane protein</topology>
    </subcellularLocation>
</comment>
<feature type="transmembrane region" description="Helical" evidence="5">
    <location>
        <begin position="330"/>
        <end position="351"/>
    </location>
</feature>
<protein>
    <submittedName>
        <fullName evidence="7">Flr1p</fullName>
    </submittedName>
</protein>
<dbReference type="InterPro" id="IPR020846">
    <property type="entry name" value="MFS_dom"/>
</dbReference>
<evidence type="ECO:0000313" key="8">
    <source>
        <dbReference type="Proteomes" id="UP000189580"/>
    </source>
</evidence>
<dbReference type="InterPro" id="IPR036259">
    <property type="entry name" value="MFS_trans_sf"/>
</dbReference>
<keyword evidence="8" id="KW-1185">Reference proteome</keyword>
<keyword evidence="2 5" id="KW-0812">Transmembrane</keyword>
<feature type="transmembrane region" description="Helical" evidence="5">
    <location>
        <begin position="461"/>
        <end position="487"/>
    </location>
</feature>
<dbReference type="Proteomes" id="UP000189580">
    <property type="component" value="Chromosome b"/>
</dbReference>
<feature type="domain" description="Major facilitator superfamily (MFS) profile" evidence="6">
    <location>
        <begin position="64"/>
        <end position="492"/>
    </location>
</feature>